<evidence type="ECO:0000313" key="2">
    <source>
        <dbReference type="Proteomes" id="UP000236291"/>
    </source>
</evidence>
<reference evidence="1 2" key="1">
    <citation type="journal article" date="2014" name="Am. J. Bot.">
        <title>Genome assembly and annotation for red clover (Trifolium pratense; Fabaceae).</title>
        <authorList>
            <person name="Istvanek J."/>
            <person name="Jaros M."/>
            <person name="Krenek A."/>
            <person name="Repkova J."/>
        </authorList>
    </citation>
    <scope>NUCLEOTIDE SEQUENCE [LARGE SCALE GENOMIC DNA]</scope>
    <source>
        <strain evidence="2">cv. Tatra</strain>
        <tissue evidence="1">Young leaves</tissue>
    </source>
</reference>
<reference evidence="1 2" key="2">
    <citation type="journal article" date="2017" name="Front. Plant Sci.">
        <title>Gene Classification and Mining of Molecular Markers Useful in Red Clover (Trifolium pratense) Breeding.</title>
        <authorList>
            <person name="Istvanek J."/>
            <person name="Dluhosova J."/>
            <person name="Dluhos P."/>
            <person name="Patkova L."/>
            <person name="Nedelnik J."/>
            <person name="Repkova J."/>
        </authorList>
    </citation>
    <scope>NUCLEOTIDE SEQUENCE [LARGE SCALE GENOMIC DNA]</scope>
    <source>
        <strain evidence="2">cv. Tatra</strain>
        <tissue evidence="1">Young leaves</tissue>
    </source>
</reference>
<comment type="caution">
    <text evidence="1">The sequence shown here is derived from an EMBL/GenBank/DDBJ whole genome shotgun (WGS) entry which is preliminary data.</text>
</comment>
<evidence type="ECO:0000313" key="1">
    <source>
        <dbReference type="EMBL" id="PNX91803.1"/>
    </source>
</evidence>
<dbReference type="AlphaFoldDB" id="A0A2K3MLV0"/>
<protein>
    <submittedName>
        <fullName evidence="1">Uncharacterized protein</fullName>
    </submittedName>
</protein>
<sequence length="44" mass="4773">MEEESQVVRSGDLLAPPVSAVTWYLPLRILDLRRSGGGSGFKQG</sequence>
<accession>A0A2K3MLV0</accession>
<name>A0A2K3MLV0_TRIPR</name>
<dbReference type="Proteomes" id="UP000236291">
    <property type="component" value="Unassembled WGS sequence"/>
</dbReference>
<dbReference type="EMBL" id="ASHM01010019">
    <property type="protein sequence ID" value="PNX91803.1"/>
    <property type="molecule type" value="Genomic_DNA"/>
</dbReference>
<organism evidence="1 2">
    <name type="scientific">Trifolium pratense</name>
    <name type="common">Red clover</name>
    <dbReference type="NCBI Taxonomy" id="57577"/>
    <lineage>
        <taxon>Eukaryota</taxon>
        <taxon>Viridiplantae</taxon>
        <taxon>Streptophyta</taxon>
        <taxon>Embryophyta</taxon>
        <taxon>Tracheophyta</taxon>
        <taxon>Spermatophyta</taxon>
        <taxon>Magnoliopsida</taxon>
        <taxon>eudicotyledons</taxon>
        <taxon>Gunneridae</taxon>
        <taxon>Pentapetalae</taxon>
        <taxon>rosids</taxon>
        <taxon>fabids</taxon>
        <taxon>Fabales</taxon>
        <taxon>Fabaceae</taxon>
        <taxon>Papilionoideae</taxon>
        <taxon>50 kb inversion clade</taxon>
        <taxon>NPAAA clade</taxon>
        <taxon>Hologalegina</taxon>
        <taxon>IRL clade</taxon>
        <taxon>Trifolieae</taxon>
        <taxon>Trifolium</taxon>
    </lineage>
</organism>
<proteinExistence type="predicted"/>
<gene>
    <name evidence="1" type="ORF">L195_g014928</name>
</gene>